<reference evidence="1 2" key="1">
    <citation type="journal article" date="2019" name="Sci. Rep.">
        <title>Orb-weaving spider Araneus ventricosus genome elucidates the spidroin gene catalogue.</title>
        <authorList>
            <person name="Kono N."/>
            <person name="Nakamura H."/>
            <person name="Ohtoshi R."/>
            <person name="Moran D.A.P."/>
            <person name="Shinohara A."/>
            <person name="Yoshida Y."/>
            <person name="Fujiwara M."/>
            <person name="Mori M."/>
            <person name="Tomita M."/>
            <person name="Arakawa K."/>
        </authorList>
    </citation>
    <scope>NUCLEOTIDE SEQUENCE [LARGE SCALE GENOMIC DNA]</scope>
</reference>
<dbReference type="EMBL" id="BGPR01006816">
    <property type="protein sequence ID" value="GBN22070.1"/>
    <property type="molecule type" value="Genomic_DNA"/>
</dbReference>
<proteinExistence type="predicted"/>
<keyword evidence="2" id="KW-1185">Reference proteome</keyword>
<name>A0A4Y2M6L3_ARAVE</name>
<protein>
    <submittedName>
        <fullName evidence="1">Uncharacterized protein</fullName>
    </submittedName>
</protein>
<sequence>MFTCRQLSSNGQLAPAVVEVMLKTRRFSYLWYLEETQQVGHLDRSDARSSAQNAGDPLVANSRGRPIWAAVGAVVDIADGT</sequence>
<dbReference type="Proteomes" id="UP000499080">
    <property type="component" value="Unassembled WGS sequence"/>
</dbReference>
<accession>A0A4Y2M6L3</accession>
<gene>
    <name evidence="1" type="ORF">AVEN_170091_1</name>
</gene>
<evidence type="ECO:0000313" key="2">
    <source>
        <dbReference type="Proteomes" id="UP000499080"/>
    </source>
</evidence>
<comment type="caution">
    <text evidence="1">The sequence shown here is derived from an EMBL/GenBank/DDBJ whole genome shotgun (WGS) entry which is preliminary data.</text>
</comment>
<dbReference type="AlphaFoldDB" id="A0A4Y2M6L3"/>
<evidence type="ECO:0000313" key="1">
    <source>
        <dbReference type="EMBL" id="GBN22070.1"/>
    </source>
</evidence>
<organism evidence="1 2">
    <name type="scientific">Araneus ventricosus</name>
    <name type="common">Orbweaver spider</name>
    <name type="synonym">Epeira ventricosa</name>
    <dbReference type="NCBI Taxonomy" id="182803"/>
    <lineage>
        <taxon>Eukaryota</taxon>
        <taxon>Metazoa</taxon>
        <taxon>Ecdysozoa</taxon>
        <taxon>Arthropoda</taxon>
        <taxon>Chelicerata</taxon>
        <taxon>Arachnida</taxon>
        <taxon>Araneae</taxon>
        <taxon>Araneomorphae</taxon>
        <taxon>Entelegynae</taxon>
        <taxon>Araneoidea</taxon>
        <taxon>Araneidae</taxon>
        <taxon>Araneus</taxon>
    </lineage>
</organism>